<dbReference type="PROSITE" id="PS51880">
    <property type="entry name" value="TGS"/>
    <property type="match status" value="1"/>
</dbReference>
<dbReference type="InterPro" id="IPR004095">
    <property type="entry name" value="TGS"/>
</dbReference>
<dbReference type="Gene3D" id="3.10.20.30">
    <property type="match status" value="1"/>
</dbReference>
<dbReference type="InterPro" id="IPR012675">
    <property type="entry name" value="Beta-grasp_dom_sf"/>
</dbReference>
<keyword evidence="2" id="KW-0479">Metal-binding</keyword>
<dbReference type="InterPro" id="IPR004396">
    <property type="entry name" value="ATPase_YchF/OLA1"/>
</dbReference>
<evidence type="ECO:0000256" key="1">
    <source>
        <dbReference type="ARBA" id="ARBA00001946"/>
    </source>
</evidence>
<evidence type="ECO:0000256" key="5">
    <source>
        <dbReference type="ARBA" id="ARBA00022842"/>
    </source>
</evidence>
<reference evidence="10" key="1">
    <citation type="journal article" date="2019" name="Int. J. Syst. Evol. Microbiol.">
        <title>The Global Catalogue of Microorganisms (GCM) 10K type strain sequencing project: providing services to taxonomists for standard genome sequencing and annotation.</title>
        <authorList>
            <consortium name="The Broad Institute Genomics Platform"/>
            <consortium name="The Broad Institute Genome Sequencing Center for Infectious Disease"/>
            <person name="Wu L."/>
            <person name="Ma J."/>
        </authorList>
    </citation>
    <scope>NUCLEOTIDE SEQUENCE [LARGE SCALE GENOMIC DNA]</scope>
    <source>
        <strain evidence="10">JCM 14283</strain>
    </source>
</reference>
<dbReference type="PIRSF" id="PIRSF006641">
    <property type="entry name" value="CHP00092"/>
    <property type="match status" value="1"/>
</dbReference>
<keyword evidence="5" id="KW-0460">Magnesium</keyword>
<evidence type="ECO:0000256" key="2">
    <source>
        <dbReference type="ARBA" id="ARBA00022723"/>
    </source>
</evidence>
<dbReference type="PROSITE" id="PS51710">
    <property type="entry name" value="G_OBG"/>
    <property type="match status" value="1"/>
</dbReference>
<keyword evidence="3 6" id="KW-0547">Nucleotide-binding</keyword>
<comment type="cofactor">
    <cofactor evidence="1">
        <name>Mg(2+)</name>
        <dbReference type="ChEBI" id="CHEBI:18420"/>
    </cofactor>
</comment>
<dbReference type="InterPro" id="IPR027417">
    <property type="entry name" value="P-loop_NTPase"/>
</dbReference>
<accession>A0ABP5FTG7</accession>
<dbReference type="PRINTS" id="PR00326">
    <property type="entry name" value="GTP1OBG"/>
</dbReference>
<dbReference type="RefSeq" id="WP_343991807.1">
    <property type="nucleotide sequence ID" value="NZ_BAAANB010000021.1"/>
</dbReference>
<keyword evidence="10" id="KW-1185">Reference proteome</keyword>
<dbReference type="SUPFAM" id="SSF81271">
    <property type="entry name" value="TGS-like"/>
    <property type="match status" value="1"/>
</dbReference>
<dbReference type="InterPro" id="IPR023192">
    <property type="entry name" value="TGS-like_dom_sf"/>
</dbReference>
<dbReference type="InterPro" id="IPR041706">
    <property type="entry name" value="YchF_N"/>
</dbReference>
<dbReference type="Gene3D" id="1.10.150.300">
    <property type="entry name" value="TGS-like domain"/>
    <property type="match status" value="1"/>
</dbReference>
<dbReference type="PANTHER" id="PTHR23305:SF18">
    <property type="entry name" value="OBG-TYPE G DOMAIN-CONTAINING PROTEIN"/>
    <property type="match status" value="1"/>
</dbReference>
<keyword evidence="4 6" id="KW-0067">ATP-binding</keyword>
<name>A0ABP5FTG7_9MICO</name>
<feature type="binding site" evidence="6">
    <location>
        <begin position="12"/>
        <end position="17"/>
    </location>
    <ligand>
        <name>ATP</name>
        <dbReference type="ChEBI" id="CHEBI:30616"/>
    </ligand>
</feature>
<comment type="similarity">
    <text evidence="6">Belongs to the TRAFAC class OBG-HflX-like GTPase superfamily. OBG GTPase family. YchF/OLA1 subfamily.</text>
</comment>
<comment type="caution">
    <text evidence="9">The sequence shown here is derived from an EMBL/GenBank/DDBJ whole genome shotgun (WGS) entry which is preliminary data.</text>
</comment>
<dbReference type="EMBL" id="BAAANB010000021">
    <property type="protein sequence ID" value="GAA2033669.1"/>
    <property type="molecule type" value="Genomic_DNA"/>
</dbReference>
<dbReference type="CDD" id="cd01900">
    <property type="entry name" value="YchF"/>
    <property type="match status" value="1"/>
</dbReference>
<proteinExistence type="inferred from homology"/>
<dbReference type="InterPro" id="IPR031167">
    <property type="entry name" value="G_OBG"/>
</dbReference>
<dbReference type="CDD" id="cd04867">
    <property type="entry name" value="TGS_YchF_OLA1"/>
    <property type="match status" value="1"/>
</dbReference>
<dbReference type="SUPFAM" id="SSF52540">
    <property type="entry name" value="P-loop containing nucleoside triphosphate hydrolases"/>
    <property type="match status" value="1"/>
</dbReference>
<dbReference type="Pfam" id="PF01926">
    <property type="entry name" value="MMR_HSR1"/>
    <property type="match status" value="1"/>
</dbReference>
<dbReference type="InterPro" id="IPR012676">
    <property type="entry name" value="TGS-like"/>
</dbReference>
<evidence type="ECO:0000256" key="6">
    <source>
        <dbReference type="HAMAP-Rule" id="MF_00944"/>
    </source>
</evidence>
<dbReference type="InterPro" id="IPR006073">
    <property type="entry name" value="GTP-bd"/>
</dbReference>
<evidence type="ECO:0000313" key="9">
    <source>
        <dbReference type="EMBL" id="GAA2033669.1"/>
    </source>
</evidence>
<protein>
    <recommendedName>
        <fullName evidence="6">Ribosome-binding ATPase YchF</fullName>
    </recommendedName>
</protein>
<evidence type="ECO:0000313" key="10">
    <source>
        <dbReference type="Proteomes" id="UP001501285"/>
    </source>
</evidence>
<dbReference type="HAMAP" id="MF_00944">
    <property type="entry name" value="YchF_OLA1_ATPase"/>
    <property type="match status" value="1"/>
</dbReference>
<evidence type="ECO:0000259" key="7">
    <source>
        <dbReference type="PROSITE" id="PS51710"/>
    </source>
</evidence>
<dbReference type="PANTHER" id="PTHR23305">
    <property type="entry name" value="OBG GTPASE FAMILY"/>
    <property type="match status" value="1"/>
</dbReference>
<evidence type="ECO:0000256" key="3">
    <source>
        <dbReference type="ARBA" id="ARBA00022741"/>
    </source>
</evidence>
<sequence length="361" mass="38462">MALTIGIVGLPNVGKSTLFNALTKNNVLAANYPFATIEPNVGVVPLPDPRLKVLAGIFSSEKILPATVSFVDIAGIVRGASEGEGLGNKFLANIREADAICQVVRAFEDGDVVHVDGKVSPASDIETIHTELILADLQTLEKAVPRLEKEARVNKEKKAAVDLAVAAQKVLEAGDTLYAAGPAAGVDLAEAKQLGLLTTKPFIYVFNLDEEQLADTELQASLRELAAPADAVFLNAKLEMDLMEMEPDEALELLQSFGAEESGLDQLARTGFHTLGLQTYLTAGPKESRAWTIGKGWTAPMAAGVIHTDFQRGFIKAEVVSFDDLVAAGNMNAAKAAGKVRIEGKDYVMADGDVVEFRFNV</sequence>
<feature type="domain" description="OBG-type G" evidence="7">
    <location>
        <begin position="3"/>
        <end position="254"/>
    </location>
</feature>
<dbReference type="Pfam" id="PF06071">
    <property type="entry name" value="YchF-GTPase_C"/>
    <property type="match status" value="1"/>
</dbReference>
<feature type="domain" description="TGS" evidence="8">
    <location>
        <begin position="276"/>
        <end position="359"/>
    </location>
</feature>
<organism evidence="9 10">
    <name type="scientific">Terrabacter terrae</name>
    <dbReference type="NCBI Taxonomy" id="318434"/>
    <lineage>
        <taxon>Bacteria</taxon>
        <taxon>Bacillati</taxon>
        <taxon>Actinomycetota</taxon>
        <taxon>Actinomycetes</taxon>
        <taxon>Micrococcales</taxon>
        <taxon>Intrasporangiaceae</taxon>
        <taxon>Terrabacter</taxon>
    </lineage>
</organism>
<dbReference type="Proteomes" id="UP001501285">
    <property type="component" value="Unassembled WGS sequence"/>
</dbReference>
<evidence type="ECO:0000259" key="8">
    <source>
        <dbReference type="PROSITE" id="PS51880"/>
    </source>
</evidence>
<evidence type="ECO:0000256" key="4">
    <source>
        <dbReference type="ARBA" id="ARBA00022840"/>
    </source>
</evidence>
<dbReference type="InterPro" id="IPR013029">
    <property type="entry name" value="YchF_C"/>
</dbReference>
<gene>
    <name evidence="6 9" type="primary">ychF</name>
    <name evidence="9" type="ORF">GCM10009740_25230</name>
</gene>
<dbReference type="NCBIfam" id="TIGR00092">
    <property type="entry name" value="redox-regulated ATPase YchF"/>
    <property type="match status" value="1"/>
</dbReference>
<dbReference type="Gene3D" id="3.40.50.300">
    <property type="entry name" value="P-loop containing nucleotide triphosphate hydrolases"/>
    <property type="match status" value="1"/>
</dbReference>
<comment type="function">
    <text evidence="6">ATPase that binds to both the 70S ribosome and the 50S ribosomal subunit in a nucleotide-independent manner.</text>
</comment>